<evidence type="ECO:0000313" key="2">
    <source>
        <dbReference type="EMBL" id="KAL0059827.1"/>
    </source>
</evidence>
<proteinExistence type="predicted"/>
<organism evidence="2 3">
    <name type="scientific">Marasmius tenuissimus</name>
    <dbReference type="NCBI Taxonomy" id="585030"/>
    <lineage>
        <taxon>Eukaryota</taxon>
        <taxon>Fungi</taxon>
        <taxon>Dikarya</taxon>
        <taxon>Basidiomycota</taxon>
        <taxon>Agaricomycotina</taxon>
        <taxon>Agaricomycetes</taxon>
        <taxon>Agaricomycetidae</taxon>
        <taxon>Agaricales</taxon>
        <taxon>Marasmiineae</taxon>
        <taxon>Marasmiaceae</taxon>
        <taxon>Marasmius</taxon>
    </lineage>
</organism>
<dbReference type="Proteomes" id="UP001437256">
    <property type="component" value="Unassembled WGS sequence"/>
</dbReference>
<sequence>MALCMTLAQQPRVALLVDALTIILSGFSGTKDGSDEEDDSEEEDGTPEEKSGEEAEESEELARALALSLDGHLDSSAEVDPPVVPTAGSQDSTIRAGNLPTDYWTSISNALKKTNALRHLNIHINGPADTSSAWIFEGCSFRLRSFHCDLDWNPHLVSFLRTQVHLHDLYLIDFNDAHPISIPPNVKIPPTTPDTIIHIDTISPTGSTFLPNLSKLECTFSEAAVALVPGRPVTHLKTCFSKSDMAEKMAELYHLFSQIRASTRRIRSLDIADSEYAEDFSMEMLRTVVATSSTSMELRYLGTVVLPIGGRERLTFYGLLMRLPRIACVEFELSEWDPSPLNVGTPAFKALANELRLYCPTVTRVVFVYEFERVVISYVEGIGGIDSESSPEILWRDV</sequence>
<evidence type="ECO:0000313" key="3">
    <source>
        <dbReference type="Proteomes" id="UP001437256"/>
    </source>
</evidence>
<dbReference type="EMBL" id="JBBXMP010000204">
    <property type="protein sequence ID" value="KAL0059827.1"/>
    <property type="molecule type" value="Genomic_DNA"/>
</dbReference>
<evidence type="ECO:0000256" key="1">
    <source>
        <dbReference type="SAM" id="MobiDB-lite"/>
    </source>
</evidence>
<evidence type="ECO:0008006" key="4">
    <source>
        <dbReference type="Google" id="ProtNLM"/>
    </source>
</evidence>
<reference evidence="2 3" key="1">
    <citation type="submission" date="2024-05" db="EMBL/GenBank/DDBJ databases">
        <title>A draft genome resource for the thread blight pathogen Marasmius tenuissimus strain MS-2.</title>
        <authorList>
            <person name="Yulfo-Soto G.E."/>
            <person name="Baruah I.K."/>
            <person name="Amoako-Attah I."/>
            <person name="Bukari Y."/>
            <person name="Meinhardt L.W."/>
            <person name="Bailey B.A."/>
            <person name="Cohen S.P."/>
        </authorList>
    </citation>
    <scope>NUCLEOTIDE SEQUENCE [LARGE SCALE GENOMIC DNA]</scope>
    <source>
        <strain evidence="2 3">MS-2</strain>
    </source>
</reference>
<accession>A0ABR2ZF03</accession>
<feature type="compositionally biased region" description="Acidic residues" evidence="1">
    <location>
        <begin position="34"/>
        <end position="46"/>
    </location>
</feature>
<keyword evidence="3" id="KW-1185">Reference proteome</keyword>
<gene>
    <name evidence="2" type="ORF">AAF712_013400</name>
</gene>
<feature type="region of interest" description="Disordered" evidence="1">
    <location>
        <begin position="27"/>
        <end position="58"/>
    </location>
</feature>
<name>A0ABR2ZF03_9AGAR</name>
<protein>
    <recommendedName>
        <fullName evidence="4">F-box domain-containing protein</fullName>
    </recommendedName>
</protein>
<comment type="caution">
    <text evidence="2">The sequence shown here is derived from an EMBL/GenBank/DDBJ whole genome shotgun (WGS) entry which is preliminary data.</text>
</comment>